<organism evidence="10">
    <name type="scientific">Menopon gallinae</name>
    <name type="common">poultry shaft louse</name>
    <dbReference type="NCBI Taxonomy" id="328185"/>
    <lineage>
        <taxon>Eukaryota</taxon>
        <taxon>Metazoa</taxon>
        <taxon>Ecdysozoa</taxon>
        <taxon>Arthropoda</taxon>
        <taxon>Hexapoda</taxon>
        <taxon>Insecta</taxon>
        <taxon>Pterygota</taxon>
        <taxon>Neoptera</taxon>
        <taxon>Paraneoptera</taxon>
        <taxon>Psocodea</taxon>
        <taxon>Troctomorpha</taxon>
        <taxon>Phthiraptera</taxon>
        <taxon>Amblycera</taxon>
        <taxon>Menoponidae</taxon>
        <taxon>Menopon</taxon>
    </lineage>
</organism>
<evidence type="ECO:0000256" key="2">
    <source>
        <dbReference type="ARBA" id="ARBA00007532"/>
    </source>
</evidence>
<evidence type="ECO:0000256" key="3">
    <source>
        <dbReference type="ARBA" id="ARBA00022630"/>
    </source>
</evidence>
<protein>
    <submittedName>
        <fullName evidence="10">Uncharacterized protein</fullName>
    </submittedName>
</protein>
<comment type="similarity">
    <text evidence="2">Belongs to the class-I pyridine nucleotide-disulfide oxidoreductase family.</text>
</comment>
<sequence length="558" mass="63458">MLSIGIRSGQGFDKNTIKKFILKQGKSYDFDVIILGTNPGGLICAREAVESGMKTALVHWRLQTPAEEDTLEESRFQMMTDLEIDMLELSGRTRMLLAEEKKEELMEVLGYTQPSNDKIIQAHISHKDDSPKTWSRKVRGTKLDLKHNITNMSLEGMKYMHDVAVANEIARTKYKQPMSWGKMMEKLYDHIIERNWTILTDLLIKKISIYDGYPLLVDKQTVQVTLQKGQTMLITGEMIISAVEIHYTFPKHTAGARQFGINFDDFYRLSSSPGKTLVVSDSPLGLQCAGILASFHFPVDMVLTSHFFQETDKDIMDKIMKNLKEKGVNFLDCKMVLSVSKKKAGDRLVALLAAGHHKLKRMVEEYDTVLFTSKEHPDFDIFSTTALKREMERLNGIEISSEEKEFLKDVVVIPDMGDKASSEKVGRDVANSLFHREQPQKAQKIIPNILYTPIEYAYYGASENMAKKRIGSECFQVYSGYFHIQEILMGTVETEDTICFIKIVCMPKHDLVLGVHVLGDKADLIINKILENSTEKISITNLHPAIHNRFIELLDMGE</sequence>
<dbReference type="GO" id="GO:0034599">
    <property type="term" value="P:cellular response to oxidative stress"/>
    <property type="evidence" value="ECO:0007669"/>
    <property type="project" value="TreeGrafter"/>
</dbReference>
<comment type="cofactor">
    <cofactor evidence="1">
        <name>FAD</name>
        <dbReference type="ChEBI" id="CHEBI:57692"/>
    </cofactor>
</comment>
<dbReference type="PANTHER" id="PTHR42737">
    <property type="entry name" value="GLUTATHIONE REDUCTASE"/>
    <property type="match status" value="1"/>
</dbReference>
<evidence type="ECO:0000256" key="4">
    <source>
        <dbReference type="ARBA" id="ARBA00022827"/>
    </source>
</evidence>
<dbReference type="InterPro" id="IPR016156">
    <property type="entry name" value="FAD/NAD-linked_Rdtase_dimer_sf"/>
</dbReference>
<dbReference type="AlphaFoldDB" id="A0AAW2IFR5"/>
<evidence type="ECO:0000256" key="1">
    <source>
        <dbReference type="ARBA" id="ARBA00001974"/>
    </source>
</evidence>
<dbReference type="EMBL" id="JARGDH010000001">
    <property type="protein sequence ID" value="KAL0281202.1"/>
    <property type="molecule type" value="Genomic_DNA"/>
</dbReference>
<keyword evidence="7" id="KW-0676">Redox-active center</keyword>
<dbReference type="Pfam" id="PF07992">
    <property type="entry name" value="Pyr_redox_2"/>
    <property type="match status" value="1"/>
</dbReference>
<comment type="caution">
    <text evidence="10">The sequence shown here is derived from an EMBL/GenBank/DDBJ whole genome shotgun (WGS) entry which is preliminary data.</text>
</comment>
<keyword evidence="6" id="KW-1015">Disulfide bond</keyword>
<gene>
    <name evidence="10" type="ORF">PYX00_002261</name>
</gene>
<dbReference type="EMBL" id="JARGDH010000001">
    <property type="protein sequence ID" value="KAL0281203.1"/>
    <property type="molecule type" value="Genomic_DNA"/>
</dbReference>
<dbReference type="GO" id="GO:0045454">
    <property type="term" value="P:cell redox homeostasis"/>
    <property type="evidence" value="ECO:0007669"/>
    <property type="project" value="InterPro"/>
</dbReference>
<feature type="domain" description="FAD/NAD(P)-binding" evidence="9">
    <location>
        <begin position="30"/>
        <end position="397"/>
    </location>
</feature>
<dbReference type="SUPFAM" id="SSF55424">
    <property type="entry name" value="FAD/NAD-linked reductases, dimerisation (C-terminal) domain"/>
    <property type="match status" value="1"/>
</dbReference>
<keyword evidence="5" id="KW-0560">Oxidoreductase</keyword>
<dbReference type="InterPro" id="IPR004099">
    <property type="entry name" value="Pyr_nucl-diS_OxRdtase_dimer"/>
</dbReference>
<keyword evidence="4" id="KW-0274">FAD</keyword>
<dbReference type="GO" id="GO:0006749">
    <property type="term" value="P:glutathione metabolic process"/>
    <property type="evidence" value="ECO:0007669"/>
    <property type="project" value="TreeGrafter"/>
</dbReference>
<dbReference type="GO" id="GO:0004362">
    <property type="term" value="F:glutathione-disulfide reductase (NADPH) activity"/>
    <property type="evidence" value="ECO:0007669"/>
    <property type="project" value="TreeGrafter"/>
</dbReference>
<accession>A0AAW2IFR5</accession>
<dbReference type="GO" id="GO:0050660">
    <property type="term" value="F:flavin adenine dinucleotide binding"/>
    <property type="evidence" value="ECO:0007669"/>
    <property type="project" value="InterPro"/>
</dbReference>
<name>A0AAW2IFR5_9NEOP</name>
<reference evidence="10" key="1">
    <citation type="journal article" date="2024" name="Gigascience">
        <title>Chromosome-level genome of the poultry shaft louse Menopon gallinae provides insight into the host-switching and adaptive evolution of parasitic lice.</title>
        <authorList>
            <person name="Xu Y."/>
            <person name="Ma L."/>
            <person name="Liu S."/>
            <person name="Liang Y."/>
            <person name="Liu Q."/>
            <person name="He Z."/>
            <person name="Tian L."/>
            <person name="Duan Y."/>
            <person name="Cai W."/>
            <person name="Li H."/>
            <person name="Song F."/>
        </authorList>
    </citation>
    <scope>NUCLEOTIDE SEQUENCE</scope>
    <source>
        <strain evidence="10">Cailab_2023a</strain>
    </source>
</reference>
<evidence type="ECO:0000256" key="7">
    <source>
        <dbReference type="ARBA" id="ARBA00023284"/>
    </source>
</evidence>
<feature type="domain" description="Pyridine nucleotide-disulphide oxidoreductase dimerisation" evidence="8">
    <location>
        <begin position="446"/>
        <end position="529"/>
    </location>
</feature>
<dbReference type="SUPFAM" id="SSF51905">
    <property type="entry name" value="FAD/NAD(P)-binding domain"/>
    <property type="match status" value="1"/>
</dbReference>
<evidence type="ECO:0000259" key="8">
    <source>
        <dbReference type="Pfam" id="PF02852"/>
    </source>
</evidence>
<evidence type="ECO:0000256" key="6">
    <source>
        <dbReference type="ARBA" id="ARBA00023157"/>
    </source>
</evidence>
<dbReference type="PRINTS" id="PR00411">
    <property type="entry name" value="PNDRDTASEI"/>
</dbReference>
<dbReference type="Gene3D" id="3.50.50.60">
    <property type="entry name" value="FAD/NAD(P)-binding domain"/>
    <property type="match status" value="2"/>
</dbReference>
<dbReference type="InterPro" id="IPR023753">
    <property type="entry name" value="FAD/NAD-binding_dom"/>
</dbReference>
<dbReference type="InterPro" id="IPR046952">
    <property type="entry name" value="GSHR/TRXR-like"/>
</dbReference>
<evidence type="ECO:0000313" key="10">
    <source>
        <dbReference type="EMBL" id="KAL0281202.1"/>
    </source>
</evidence>
<dbReference type="Pfam" id="PF02852">
    <property type="entry name" value="Pyr_redox_dim"/>
    <property type="match status" value="1"/>
</dbReference>
<proteinExistence type="inferred from homology"/>
<dbReference type="GO" id="GO:0005739">
    <property type="term" value="C:mitochondrion"/>
    <property type="evidence" value="ECO:0007669"/>
    <property type="project" value="TreeGrafter"/>
</dbReference>
<evidence type="ECO:0000259" key="9">
    <source>
        <dbReference type="Pfam" id="PF07992"/>
    </source>
</evidence>
<dbReference type="InterPro" id="IPR036188">
    <property type="entry name" value="FAD/NAD-bd_sf"/>
</dbReference>
<keyword evidence="3" id="KW-0285">Flavoprotein</keyword>
<dbReference type="PANTHER" id="PTHR42737:SF2">
    <property type="entry name" value="GLUTATHIONE REDUCTASE"/>
    <property type="match status" value="1"/>
</dbReference>
<dbReference type="GO" id="GO:0005829">
    <property type="term" value="C:cytosol"/>
    <property type="evidence" value="ECO:0007669"/>
    <property type="project" value="TreeGrafter"/>
</dbReference>
<evidence type="ECO:0000256" key="5">
    <source>
        <dbReference type="ARBA" id="ARBA00023002"/>
    </source>
</evidence>